<dbReference type="GO" id="GO:0022857">
    <property type="term" value="F:transmembrane transporter activity"/>
    <property type="evidence" value="ECO:0007669"/>
    <property type="project" value="InterPro"/>
</dbReference>
<dbReference type="GO" id="GO:0016020">
    <property type="term" value="C:membrane"/>
    <property type="evidence" value="ECO:0007669"/>
    <property type="project" value="UniProtKB-SubCell"/>
</dbReference>
<feature type="transmembrane region" description="Helical" evidence="6">
    <location>
        <begin position="273"/>
        <end position="292"/>
    </location>
</feature>
<dbReference type="InterPro" id="IPR000620">
    <property type="entry name" value="EamA_dom"/>
</dbReference>
<feature type="transmembrane region" description="Helical" evidence="6">
    <location>
        <begin position="209"/>
        <end position="230"/>
    </location>
</feature>
<evidence type="ECO:0000313" key="10">
    <source>
        <dbReference type="Proteomes" id="UP000593562"/>
    </source>
</evidence>
<evidence type="ECO:0000256" key="6">
    <source>
        <dbReference type="RuleBase" id="RU363077"/>
    </source>
</evidence>
<evidence type="ECO:0000313" key="9">
    <source>
        <dbReference type="EMBL" id="KAF5742856.1"/>
    </source>
</evidence>
<feature type="transmembrane region" description="Helical" evidence="6">
    <location>
        <begin position="298"/>
        <end position="317"/>
    </location>
</feature>
<organism evidence="9 10">
    <name type="scientific">Tripterygium wilfordii</name>
    <name type="common">Thunder God vine</name>
    <dbReference type="NCBI Taxonomy" id="458696"/>
    <lineage>
        <taxon>Eukaryota</taxon>
        <taxon>Viridiplantae</taxon>
        <taxon>Streptophyta</taxon>
        <taxon>Embryophyta</taxon>
        <taxon>Tracheophyta</taxon>
        <taxon>Spermatophyta</taxon>
        <taxon>Magnoliopsida</taxon>
        <taxon>eudicotyledons</taxon>
        <taxon>Gunneridae</taxon>
        <taxon>Pentapetalae</taxon>
        <taxon>rosids</taxon>
        <taxon>fabids</taxon>
        <taxon>Celastrales</taxon>
        <taxon>Celastraceae</taxon>
        <taxon>Tripterygium</taxon>
    </lineage>
</organism>
<keyword evidence="10" id="KW-1185">Reference proteome</keyword>
<dbReference type="InterPro" id="IPR037185">
    <property type="entry name" value="EmrE-like"/>
</dbReference>
<dbReference type="Proteomes" id="UP000593562">
    <property type="component" value="Unassembled WGS sequence"/>
</dbReference>
<feature type="transmembrane region" description="Helical" evidence="6">
    <location>
        <begin position="12"/>
        <end position="31"/>
    </location>
</feature>
<comment type="subcellular location">
    <subcellularLocation>
        <location evidence="1 6">Membrane</location>
        <topology evidence="1 6">Multi-pass membrane protein</topology>
    </subcellularLocation>
</comment>
<evidence type="ECO:0000256" key="5">
    <source>
        <dbReference type="ARBA" id="ARBA00023136"/>
    </source>
</evidence>
<feature type="domain" description="EamA" evidence="8">
    <location>
        <begin position="179"/>
        <end position="317"/>
    </location>
</feature>
<dbReference type="PANTHER" id="PTHR31218">
    <property type="entry name" value="WAT1-RELATED PROTEIN"/>
    <property type="match status" value="1"/>
</dbReference>
<accession>A0A7J7D9U9</accession>
<protein>
    <recommendedName>
        <fullName evidence="6">WAT1-related protein</fullName>
    </recommendedName>
</protein>
<dbReference type="InterPro" id="IPR030184">
    <property type="entry name" value="WAT1-related"/>
</dbReference>
<dbReference type="Pfam" id="PF00892">
    <property type="entry name" value="EamA"/>
    <property type="match status" value="2"/>
</dbReference>
<feature type="region of interest" description="Disordered" evidence="7">
    <location>
        <begin position="347"/>
        <end position="374"/>
    </location>
</feature>
<feature type="transmembrane region" description="Helical" evidence="6">
    <location>
        <begin position="72"/>
        <end position="91"/>
    </location>
</feature>
<evidence type="ECO:0000256" key="4">
    <source>
        <dbReference type="ARBA" id="ARBA00022989"/>
    </source>
</evidence>
<evidence type="ECO:0000256" key="7">
    <source>
        <dbReference type="SAM" id="MobiDB-lite"/>
    </source>
</evidence>
<feature type="compositionally biased region" description="Basic and acidic residues" evidence="7">
    <location>
        <begin position="363"/>
        <end position="374"/>
    </location>
</feature>
<sequence>MGGFLGDYKYALAMFGLQFSYAALAIVSRAAFVQGTSPRVFVVYRQAIATLFVGPIAYFTRKSSGSSIGLRSFSLIFLVSLIGVTINQNIYFEGLFLASSPMASAMGNLVPAITFVMASIAGLEKVNIRSSRSIAKIVGTVFCVGGAVSMAMLKGPKLLNSEFPQANSIFSSGGENWLLGCLLLFGSSCCWSLWLILQVPLSISYPDPLSLSAWICFLATIQSAVLTFFLEQNADAWILHSKLELISVFFAGALGSGLSFFVQAWVVSQKGPLFSAMFNPLCTVIVTILATAFVHEDIYTGSMIGALGVVIGLYMVLWGKAKEHVKIEEDTDPNLPTVNILIDESSGKTGTKTDLEEPLLSDNSKDVDEISIRE</sequence>
<keyword evidence="3 6" id="KW-0812">Transmembrane</keyword>
<name>A0A7J7D9U9_TRIWF</name>
<feature type="transmembrane region" description="Helical" evidence="6">
    <location>
        <begin position="134"/>
        <end position="153"/>
    </location>
</feature>
<evidence type="ECO:0000256" key="1">
    <source>
        <dbReference type="ARBA" id="ARBA00004141"/>
    </source>
</evidence>
<evidence type="ECO:0000259" key="8">
    <source>
        <dbReference type="Pfam" id="PF00892"/>
    </source>
</evidence>
<proteinExistence type="inferred from homology"/>
<dbReference type="InParanoid" id="A0A7J7D9U9"/>
<comment type="caution">
    <text evidence="9">The sequence shown here is derived from an EMBL/GenBank/DDBJ whole genome shotgun (WGS) entry which is preliminary data.</text>
</comment>
<feature type="transmembrane region" description="Helical" evidence="6">
    <location>
        <begin position="245"/>
        <end position="266"/>
    </location>
</feature>
<comment type="similarity">
    <text evidence="2 6">Belongs to the drug/metabolite transporter (DMT) superfamily. Plant drug/metabolite exporter (P-DME) (TC 2.A.7.4) family.</text>
</comment>
<keyword evidence="5 6" id="KW-0472">Membrane</keyword>
<keyword evidence="4 6" id="KW-1133">Transmembrane helix</keyword>
<evidence type="ECO:0000256" key="3">
    <source>
        <dbReference type="ARBA" id="ARBA00022692"/>
    </source>
</evidence>
<feature type="transmembrane region" description="Helical" evidence="6">
    <location>
        <begin position="103"/>
        <end position="122"/>
    </location>
</feature>
<dbReference type="AlphaFoldDB" id="A0A7J7D9U9"/>
<evidence type="ECO:0000256" key="2">
    <source>
        <dbReference type="ARBA" id="ARBA00007635"/>
    </source>
</evidence>
<feature type="transmembrane region" description="Helical" evidence="6">
    <location>
        <begin position="177"/>
        <end position="197"/>
    </location>
</feature>
<gene>
    <name evidence="9" type="ORF">HS088_TW09G00917</name>
</gene>
<reference evidence="9 10" key="1">
    <citation type="journal article" date="2020" name="Nat. Commun.">
        <title>Genome of Tripterygium wilfordii and identification of cytochrome P450 involved in triptolide biosynthesis.</title>
        <authorList>
            <person name="Tu L."/>
            <person name="Su P."/>
            <person name="Zhang Z."/>
            <person name="Gao L."/>
            <person name="Wang J."/>
            <person name="Hu T."/>
            <person name="Zhou J."/>
            <person name="Zhang Y."/>
            <person name="Zhao Y."/>
            <person name="Liu Y."/>
            <person name="Song Y."/>
            <person name="Tong Y."/>
            <person name="Lu Y."/>
            <person name="Yang J."/>
            <person name="Xu C."/>
            <person name="Jia M."/>
            <person name="Peters R.J."/>
            <person name="Huang L."/>
            <person name="Gao W."/>
        </authorList>
    </citation>
    <scope>NUCLEOTIDE SEQUENCE [LARGE SCALE GENOMIC DNA]</scope>
    <source>
        <strain evidence="10">cv. XIE 37</strain>
        <tissue evidence="9">Leaf</tissue>
    </source>
</reference>
<dbReference type="SUPFAM" id="SSF103481">
    <property type="entry name" value="Multidrug resistance efflux transporter EmrE"/>
    <property type="match status" value="2"/>
</dbReference>
<dbReference type="EMBL" id="JAAARO010000009">
    <property type="protein sequence ID" value="KAF5742856.1"/>
    <property type="molecule type" value="Genomic_DNA"/>
</dbReference>
<feature type="domain" description="EamA" evidence="8">
    <location>
        <begin position="11"/>
        <end position="147"/>
    </location>
</feature>